<dbReference type="PROSITE" id="PS50097">
    <property type="entry name" value="BTB"/>
    <property type="match status" value="1"/>
</dbReference>
<proteinExistence type="predicted"/>
<dbReference type="Pfam" id="PF00651">
    <property type="entry name" value="BTB"/>
    <property type="match status" value="1"/>
</dbReference>
<evidence type="ECO:0000256" key="1">
    <source>
        <dbReference type="SAM" id="MobiDB-lite"/>
    </source>
</evidence>
<feature type="compositionally biased region" description="Basic and acidic residues" evidence="1">
    <location>
        <begin position="224"/>
        <end position="239"/>
    </location>
</feature>
<dbReference type="SUPFAM" id="SSF54695">
    <property type="entry name" value="POZ domain"/>
    <property type="match status" value="1"/>
</dbReference>
<evidence type="ECO:0000313" key="4">
    <source>
        <dbReference type="Proteomes" id="UP000799750"/>
    </source>
</evidence>
<dbReference type="SMART" id="SM00225">
    <property type="entry name" value="BTB"/>
    <property type="match status" value="1"/>
</dbReference>
<evidence type="ECO:0000313" key="3">
    <source>
        <dbReference type="EMBL" id="KAF2491101.1"/>
    </source>
</evidence>
<name>A0A6A6QFZ5_9PEZI</name>
<dbReference type="OrthoDB" id="194443at2759"/>
<feature type="compositionally biased region" description="Low complexity" evidence="1">
    <location>
        <begin position="245"/>
        <end position="262"/>
    </location>
</feature>
<sequence length="301" mass="34420">MDPTMVTIFVGTEKKPYTAHMDLLTHYSDYFHAMFKGSFKEAEERNTSMEDVEETLFGNFLDWLYHQTLPCPLSDYSLHPRPTRPTNPGTDLRTSAKLDIVTRLYALGDQYEIPNLRRDAIDHVFDYYEREGVVPYYRSVILTYDLLPEDSPLCQLLIDRYIRKGYLASVHDYNENKELNTDGKLRADLPHAFLLGMMVKGLDTMADLAAGKKRKSMDVCDYHEHASDEEREKCKEERKGKKTAAKNTTTKATEPAAEAQPVTAVVPTPTLTRIQPATVVAPTPMPTRNQPSIRRWISKIL</sequence>
<organism evidence="3 4">
    <name type="scientific">Lophium mytilinum</name>
    <dbReference type="NCBI Taxonomy" id="390894"/>
    <lineage>
        <taxon>Eukaryota</taxon>
        <taxon>Fungi</taxon>
        <taxon>Dikarya</taxon>
        <taxon>Ascomycota</taxon>
        <taxon>Pezizomycotina</taxon>
        <taxon>Dothideomycetes</taxon>
        <taxon>Pleosporomycetidae</taxon>
        <taxon>Mytilinidiales</taxon>
        <taxon>Mytilinidiaceae</taxon>
        <taxon>Lophium</taxon>
    </lineage>
</organism>
<accession>A0A6A6QFZ5</accession>
<dbReference type="PANTHER" id="PTHR47843">
    <property type="entry name" value="BTB DOMAIN-CONTAINING PROTEIN-RELATED"/>
    <property type="match status" value="1"/>
</dbReference>
<dbReference type="Proteomes" id="UP000799750">
    <property type="component" value="Unassembled WGS sequence"/>
</dbReference>
<reference evidence="3" key="1">
    <citation type="journal article" date="2020" name="Stud. Mycol.">
        <title>101 Dothideomycetes genomes: a test case for predicting lifestyles and emergence of pathogens.</title>
        <authorList>
            <person name="Haridas S."/>
            <person name="Albert R."/>
            <person name="Binder M."/>
            <person name="Bloem J."/>
            <person name="Labutti K."/>
            <person name="Salamov A."/>
            <person name="Andreopoulos B."/>
            <person name="Baker S."/>
            <person name="Barry K."/>
            <person name="Bills G."/>
            <person name="Bluhm B."/>
            <person name="Cannon C."/>
            <person name="Castanera R."/>
            <person name="Culley D."/>
            <person name="Daum C."/>
            <person name="Ezra D."/>
            <person name="Gonzalez J."/>
            <person name="Henrissat B."/>
            <person name="Kuo A."/>
            <person name="Liang C."/>
            <person name="Lipzen A."/>
            <person name="Lutzoni F."/>
            <person name="Magnuson J."/>
            <person name="Mondo S."/>
            <person name="Nolan M."/>
            <person name="Ohm R."/>
            <person name="Pangilinan J."/>
            <person name="Park H.-J."/>
            <person name="Ramirez L."/>
            <person name="Alfaro M."/>
            <person name="Sun H."/>
            <person name="Tritt A."/>
            <person name="Yoshinaga Y."/>
            <person name="Zwiers L.-H."/>
            <person name="Turgeon B."/>
            <person name="Goodwin S."/>
            <person name="Spatafora J."/>
            <person name="Crous P."/>
            <person name="Grigoriev I."/>
        </authorList>
    </citation>
    <scope>NUCLEOTIDE SEQUENCE</scope>
    <source>
        <strain evidence="3">CBS 269.34</strain>
    </source>
</reference>
<gene>
    <name evidence="3" type="ORF">BU16DRAFT_143574</name>
</gene>
<protein>
    <recommendedName>
        <fullName evidence="2">BTB domain-containing protein</fullName>
    </recommendedName>
</protein>
<feature type="domain" description="BTB" evidence="2">
    <location>
        <begin position="4"/>
        <end position="73"/>
    </location>
</feature>
<dbReference type="PANTHER" id="PTHR47843:SF2">
    <property type="entry name" value="BTB DOMAIN-CONTAINING PROTEIN"/>
    <property type="match status" value="1"/>
</dbReference>
<evidence type="ECO:0000259" key="2">
    <source>
        <dbReference type="PROSITE" id="PS50097"/>
    </source>
</evidence>
<dbReference type="InterPro" id="IPR000210">
    <property type="entry name" value="BTB/POZ_dom"/>
</dbReference>
<feature type="region of interest" description="Disordered" evidence="1">
    <location>
        <begin position="224"/>
        <end position="262"/>
    </location>
</feature>
<keyword evidence="4" id="KW-1185">Reference proteome</keyword>
<dbReference type="AlphaFoldDB" id="A0A6A6QFZ5"/>
<dbReference type="InterPro" id="IPR011333">
    <property type="entry name" value="SKP1/BTB/POZ_sf"/>
</dbReference>
<dbReference type="Gene3D" id="3.30.710.10">
    <property type="entry name" value="Potassium Channel Kv1.1, Chain A"/>
    <property type="match status" value="1"/>
</dbReference>
<dbReference type="EMBL" id="MU004196">
    <property type="protein sequence ID" value="KAF2491101.1"/>
    <property type="molecule type" value="Genomic_DNA"/>
</dbReference>